<evidence type="ECO:0000313" key="1">
    <source>
        <dbReference type="EMBL" id="KKN61952.1"/>
    </source>
</evidence>
<proteinExistence type="predicted"/>
<reference evidence="1" key="1">
    <citation type="journal article" date="2015" name="Nature">
        <title>Complex archaea that bridge the gap between prokaryotes and eukaryotes.</title>
        <authorList>
            <person name="Spang A."/>
            <person name="Saw J.H."/>
            <person name="Jorgensen S.L."/>
            <person name="Zaremba-Niedzwiedzka K."/>
            <person name="Martijn J."/>
            <person name="Lind A.E."/>
            <person name="van Eijk R."/>
            <person name="Schleper C."/>
            <person name="Guy L."/>
            <person name="Ettema T.J."/>
        </authorList>
    </citation>
    <scope>NUCLEOTIDE SEQUENCE</scope>
</reference>
<comment type="caution">
    <text evidence="1">The sequence shown here is derived from an EMBL/GenBank/DDBJ whole genome shotgun (WGS) entry which is preliminary data.</text>
</comment>
<gene>
    <name evidence="1" type="ORF">LCGC14_0517210</name>
</gene>
<protein>
    <submittedName>
        <fullName evidence="1">Uncharacterized protein</fullName>
    </submittedName>
</protein>
<sequence>MIERENCPTCDLNKDYWARQNELIEATRMQRGADRLTKERKQLRLALFNLLHRYIGLVESGDCGHWDVHAEPEVIEAKAALKQR</sequence>
<dbReference type="AlphaFoldDB" id="A0A0F9SI40"/>
<accession>A0A0F9SI40</accession>
<name>A0A0F9SI40_9ZZZZ</name>
<dbReference type="EMBL" id="LAZR01000640">
    <property type="protein sequence ID" value="KKN61952.1"/>
    <property type="molecule type" value="Genomic_DNA"/>
</dbReference>
<organism evidence="1">
    <name type="scientific">marine sediment metagenome</name>
    <dbReference type="NCBI Taxonomy" id="412755"/>
    <lineage>
        <taxon>unclassified sequences</taxon>
        <taxon>metagenomes</taxon>
        <taxon>ecological metagenomes</taxon>
    </lineage>
</organism>